<gene>
    <name evidence="2" type="ORF">M91_18989</name>
</gene>
<reference evidence="2 3" key="1">
    <citation type="journal article" date="2012" name="Nat. Genet.">
        <title>The yak genome and adaptation to life at high altitude.</title>
        <authorList>
            <person name="Qiu Q."/>
            <person name="Zhang G."/>
            <person name="Ma T."/>
            <person name="Qian W."/>
            <person name="Wang J."/>
            <person name="Ye Z."/>
            <person name="Cao C."/>
            <person name="Hu Q."/>
            <person name="Kim J."/>
            <person name="Larkin D.M."/>
            <person name="Auvil L."/>
            <person name="Capitanu B."/>
            <person name="Ma J."/>
            <person name="Lewin H.A."/>
            <person name="Qian X."/>
            <person name="Lang Y."/>
            <person name="Zhou R."/>
            <person name="Wang L."/>
            <person name="Wang K."/>
            <person name="Xia J."/>
            <person name="Liao S."/>
            <person name="Pan S."/>
            <person name="Lu X."/>
            <person name="Hou H."/>
            <person name="Wang Y."/>
            <person name="Zang X."/>
            <person name="Yin Y."/>
            <person name="Ma H."/>
            <person name="Zhang J."/>
            <person name="Wang Z."/>
            <person name="Zhang Y."/>
            <person name="Zhang D."/>
            <person name="Yonezawa T."/>
            <person name="Hasegawa M."/>
            <person name="Zhong Y."/>
            <person name="Liu W."/>
            <person name="Zhang Y."/>
            <person name="Huang Z."/>
            <person name="Zhang S."/>
            <person name="Long R."/>
            <person name="Yang H."/>
            <person name="Wang J."/>
            <person name="Lenstra J.A."/>
            <person name="Cooper D.N."/>
            <person name="Wu Y."/>
            <person name="Wang J."/>
            <person name="Shi P."/>
            <person name="Wang J."/>
            <person name="Liu J."/>
        </authorList>
    </citation>
    <scope>NUCLEOTIDE SEQUENCE [LARGE SCALE GENOMIC DNA]</scope>
    <source>
        <strain evidence="3">yakQH1</strain>
    </source>
</reference>
<evidence type="ECO:0000313" key="2">
    <source>
        <dbReference type="EMBL" id="ELR60422.1"/>
    </source>
</evidence>
<organism evidence="2 3">
    <name type="scientific">Bos mutus</name>
    <name type="common">wild yak</name>
    <dbReference type="NCBI Taxonomy" id="72004"/>
    <lineage>
        <taxon>Eukaryota</taxon>
        <taxon>Metazoa</taxon>
        <taxon>Chordata</taxon>
        <taxon>Craniata</taxon>
        <taxon>Vertebrata</taxon>
        <taxon>Euteleostomi</taxon>
        <taxon>Mammalia</taxon>
        <taxon>Eutheria</taxon>
        <taxon>Laurasiatheria</taxon>
        <taxon>Artiodactyla</taxon>
        <taxon>Ruminantia</taxon>
        <taxon>Pecora</taxon>
        <taxon>Bovidae</taxon>
        <taxon>Bovinae</taxon>
        <taxon>Bos</taxon>
    </lineage>
</organism>
<feature type="non-terminal residue" evidence="2">
    <location>
        <position position="50"/>
    </location>
</feature>
<accession>L8IZ05</accession>
<sequence>QAPLSMKFSRQEYWSGVPFPTPGDLPNPGIEPASLRSPALADGFFTTSPT</sequence>
<name>L8IZ05_9CETA</name>
<feature type="region of interest" description="Disordered" evidence="1">
    <location>
        <begin position="21"/>
        <end position="50"/>
    </location>
</feature>
<protein>
    <submittedName>
        <fullName evidence="2">Uncharacterized protein</fullName>
    </submittedName>
</protein>
<dbReference type="AlphaFoldDB" id="L8IZ05"/>
<dbReference type="Proteomes" id="UP000011080">
    <property type="component" value="Unassembled WGS sequence"/>
</dbReference>
<proteinExistence type="predicted"/>
<feature type="non-terminal residue" evidence="2">
    <location>
        <position position="1"/>
    </location>
</feature>
<dbReference type="EMBL" id="JH880591">
    <property type="protein sequence ID" value="ELR60422.1"/>
    <property type="molecule type" value="Genomic_DNA"/>
</dbReference>
<evidence type="ECO:0000256" key="1">
    <source>
        <dbReference type="SAM" id="MobiDB-lite"/>
    </source>
</evidence>
<evidence type="ECO:0000313" key="3">
    <source>
        <dbReference type="Proteomes" id="UP000011080"/>
    </source>
</evidence>